<dbReference type="OrthoDB" id="9815120at2"/>
<keyword evidence="10" id="KW-1185">Reference proteome</keyword>
<evidence type="ECO:0000313" key="9">
    <source>
        <dbReference type="EMBL" id="TCJ19745.1"/>
    </source>
</evidence>
<feature type="transmembrane region" description="Helical" evidence="7">
    <location>
        <begin position="182"/>
        <end position="205"/>
    </location>
</feature>
<feature type="transmembrane region" description="Helical" evidence="7">
    <location>
        <begin position="217"/>
        <end position="237"/>
    </location>
</feature>
<feature type="domain" description="EamA" evidence="8">
    <location>
        <begin position="128"/>
        <end position="257"/>
    </location>
</feature>
<dbReference type="InterPro" id="IPR051258">
    <property type="entry name" value="Diverse_Substrate_Transporter"/>
</dbReference>
<dbReference type="EMBL" id="SKBU01000007">
    <property type="protein sequence ID" value="TCJ19745.1"/>
    <property type="molecule type" value="Genomic_DNA"/>
</dbReference>
<dbReference type="Pfam" id="PF00892">
    <property type="entry name" value="EamA"/>
    <property type="match status" value="1"/>
</dbReference>
<feature type="transmembrane region" description="Helical" evidence="7">
    <location>
        <begin position="96"/>
        <end position="114"/>
    </location>
</feature>
<comment type="similarity">
    <text evidence="2">Belongs to the EamA transporter family.</text>
</comment>
<feature type="transmembrane region" description="Helical" evidence="7">
    <location>
        <begin position="44"/>
        <end position="65"/>
    </location>
</feature>
<reference evidence="9 10" key="1">
    <citation type="submission" date="2019-03" db="EMBL/GenBank/DDBJ databases">
        <title>Whole genome sequence of a novel Rubrobacter taiwanensis strain, isolated from Yellowstone National Park.</title>
        <authorList>
            <person name="Freed S."/>
            <person name="Ramaley R.F."/>
            <person name="Kyndt J.A."/>
        </authorList>
    </citation>
    <scope>NUCLEOTIDE SEQUENCE [LARGE SCALE GENOMIC DNA]</scope>
    <source>
        <strain evidence="9 10">Yellowstone</strain>
    </source>
</reference>
<feature type="transmembrane region" description="Helical" evidence="7">
    <location>
        <begin position="243"/>
        <end position="262"/>
    </location>
</feature>
<organism evidence="9 10">
    <name type="scientific">Rubrobacter taiwanensis</name>
    <dbReference type="NCBI Taxonomy" id="185139"/>
    <lineage>
        <taxon>Bacteria</taxon>
        <taxon>Bacillati</taxon>
        <taxon>Actinomycetota</taxon>
        <taxon>Rubrobacteria</taxon>
        <taxon>Rubrobacterales</taxon>
        <taxon>Rubrobacteraceae</taxon>
        <taxon>Rubrobacter</taxon>
    </lineage>
</organism>
<dbReference type="Proteomes" id="UP000295244">
    <property type="component" value="Unassembled WGS sequence"/>
</dbReference>
<dbReference type="InterPro" id="IPR000620">
    <property type="entry name" value="EamA_dom"/>
</dbReference>
<accession>A0A4R1BRD1</accession>
<evidence type="ECO:0000256" key="5">
    <source>
        <dbReference type="ARBA" id="ARBA00022989"/>
    </source>
</evidence>
<evidence type="ECO:0000256" key="1">
    <source>
        <dbReference type="ARBA" id="ARBA00004651"/>
    </source>
</evidence>
<keyword evidence="5 7" id="KW-1133">Transmembrane helix</keyword>
<evidence type="ECO:0000256" key="2">
    <source>
        <dbReference type="ARBA" id="ARBA00007362"/>
    </source>
</evidence>
<dbReference type="InterPro" id="IPR037185">
    <property type="entry name" value="EmrE-like"/>
</dbReference>
<dbReference type="PANTHER" id="PTHR42920:SF5">
    <property type="entry name" value="EAMA DOMAIN-CONTAINING PROTEIN"/>
    <property type="match status" value="1"/>
</dbReference>
<evidence type="ECO:0000256" key="7">
    <source>
        <dbReference type="SAM" id="Phobius"/>
    </source>
</evidence>
<dbReference type="AlphaFoldDB" id="A0A4R1BRD1"/>
<comment type="caution">
    <text evidence="9">The sequence shown here is derived from an EMBL/GenBank/DDBJ whole genome shotgun (WGS) entry which is preliminary data.</text>
</comment>
<dbReference type="GO" id="GO:0005886">
    <property type="term" value="C:plasma membrane"/>
    <property type="evidence" value="ECO:0007669"/>
    <property type="project" value="UniProtKB-SubCell"/>
</dbReference>
<keyword evidence="4 7" id="KW-0812">Transmembrane</keyword>
<dbReference type="SUPFAM" id="SSF103481">
    <property type="entry name" value="Multidrug resistance efflux transporter EmrE"/>
    <property type="match status" value="2"/>
</dbReference>
<sequence length="266" mass="27096">MAKSLFEAVGPGGAVFLRVGLAALLLAFLWRRRLAGAVLSSRRSLALAATFGFVLAGMNFCFYSALERIPLGVAVTLEFTGPLAVALLGSRRLLDFLWGALAAGGIFLLSPFASTTGVAGGEALDPVGVIFALLAGAFWACYVLLGGLLGRSFAGGTGLALATGVGAVLVAPVGLWQAGTELLAPGVLLAGAGIALLSTAIPYTLEIEALKRMPARVFGVLMSLEPAVAALIGFVILSEALQLRSWAAILLVSAAAAGSAGFRPRR</sequence>
<feature type="transmembrane region" description="Helical" evidence="7">
    <location>
        <begin position="12"/>
        <end position="32"/>
    </location>
</feature>
<keyword evidence="6 7" id="KW-0472">Membrane</keyword>
<evidence type="ECO:0000256" key="3">
    <source>
        <dbReference type="ARBA" id="ARBA00022475"/>
    </source>
</evidence>
<gene>
    <name evidence="9" type="ORF">E0L93_03995</name>
</gene>
<protein>
    <submittedName>
        <fullName evidence="9">EamA family transporter</fullName>
    </submittedName>
</protein>
<evidence type="ECO:0000256" key="6">
    <source>
        <dbReference type="ARBA" id="ARBA00023136"/>
    </source>
</evidence>
<evidence type="ECO:0000313" key="10">
    <source>
        <dbReference type="Proteomes" id="UP000295244"/>
    </source>
</evidence>
<feature type="transmembrane region" description="Helical" evidence="7">
    <location>
        <begin position="157"/>
        <end position="176"/>
    </location>
</feature>
<name>A0A4R1BRD1_9ACTN</name>
<feature type="transmembrane region" description="Helical" evidence="7">
    <location>
        <begin position="71"/>
        <end position="89"/>
    </location>
</feature>
<evidence type="ECO:0000256" key="4">
    <source>
        <dbReference type="ARBA" id="ARBA00022692"/>
    </source>
</evidence>
<keyword evidence="3" id="KW-1003">Cell membrane</keyword>
<dbReference type="PANTHER" id="PTHR42920">
    <property type="entry name" value="OS03G0707200 PROTEIN-RELATED"/>
    <property type="match status" value="1"/>
</dbReference>
<evidence type="ECO:0000259" key="8">
    <source>
        <dbReference type="Pfam" id="PF00892"/>
    </source>
</evidence>
<feature type="transmembrane region" description="Helical" evidence="7">
    <location>
        <begin position="126"/>
        <end position="145"/>
    </location>
</feature>
<comment type="subcellular location">
    <subcellularLocation>
        <location evidence="1">Cell membrane</location>
        <topology evidence="1">Multi-pass membrane protein</topology>
    </subcellularLocation>
</comment>
<proteinExistence type="inferred from homology"/>